<evidence type="ECO:0000256" key="5">
    <source>
        <dbReference type="ARBA" id="ARBA00022741"/>
    </source>
</evidence>
<evidence type="ECO:0000256" key="2">
    <source>
        <dbReference type="ARBA" id="ARBA00012438"/>
    </source>
</evidence>
<dbReference type="InterPro" id="IPR011712">
    <property type="entry name" value="Sig_transdc_His_kin_sub3_dim/P"/>
</dbReference>
<feature type="transmembrane region" description="Helical" evidence="10">
    <location>
        <begin position="80"/>
        <end position="98"/>
    </location>
</feature>
<dbReference type="GO" id="GO:0005524">
    <property type="term" value="F:ATP binding"/>
    <property type="evidence" value="ECO:0007669"/>
    <property type="project" value="UniProtKB-KW"/>
</dbReference>
<evidence type="ECO:0000313" key="12">
    <source>
        <dbReference type="EMBL" id="GII95953.1"/>
    </source>
</evidence>
<evidence type="ECO:0000256" key="10">
    <source>
        <dbReference type="SAM" id="Phobius"/>
    </source>
</evidence>
<protein>
    <recommendedName>
        <fullName evidence="2">histidine kinase</fullName>
        <ecNumber evidence="2">2.7.13.3</ecNumber>
    </recommendedName>
</protein>
<comment type="catalytic activity">
    <reaction evidence="1">
        <text>ATP + protein L-histidine = ADP + protein N-phospho-L-histidine.</text>
        <dbReference type="EC" id="2.7.13.3"/>
    </reaction>
</comment>
<dbReference type="GO" id="GO:0000155">
    <property type="term" value="F:phosphorelay sensor kinase activity"/>
    <property type="evidence" value="ECO:0007669"/>
    <property type="project" value="InterPro"/>
</dbReference>
<evidence type="ECO:0000256" key="9">
    <source>
        <dbReference type="SAM" id="MobiDB-lite"/>
    </source>
</evidence>
<dbReference type="SUPFAM" id="SSF55874">
    <property type="entry name" value="ATPase domain of HSP90 chaperone/DNA topoisomerase II/histidine kinase"/>
    <property type="match status" value="1"/>
</dbReference>
<evidence type="ECO:0000256" key="1">
    <source>
        <dbReference type="ARBA" id="ARBA00000085"/>
    </source>
</evidence>
<keyword evidence="7" id="KW-0067">ATP-binding</keyword>
<evidence type="ECO:0000256" key="8">
    <source>
        <dbReference type="ARBA" id="ARBA00023012"/>
    </source>
</evidence>
<evidence type="ECO:0000256" key="3">
    <source>
        <dbReference type="ARBA" id="ARBA00022553"/>
    </source>
</evidence>
<keyword evidence="13" id="KW-1185">Reference proteome</keyword>
<feature type="transmembrane region" description="Helical" evidence="10">
    <location>
        <begin position="45"/>
        <end position="68"/>
    </location>
</feature>
<feature type="compositionally biased region" description="Basic and acidic residues" evidence="9">
    <location>
        <begin position="316"/>
        <end position="328"/>
    </location>
</feature>
<dbReference type="PANTHER" id="PTHR24421:SF10">
    <property type="entry name" value="NITRATE_NITRITE SENSOR PROTEIN NARQ"/>
    <property type="match status" value="1"/>
</dbReference>
<evidence type="ECO:0000256" key="4">
    <source>
        <dbReference type="ARBA" id="ARBA00022679"/>
    </source>
</evidence>
<dbReference type="AlphaFoldDB" id="A0A919RLG7"/>
<keyword evidence="6" id="KW-0418">Kinase</keyword>
<gene>
    <name evidence="12" type="ORF">Ssi02_61840</name>
</gene>
<proteinExistence type="predicted"/>
<feature type="domain" description="Signal transduction histidine kinase subgroup 3 dimerisation and phosphoacceptor" evidence="11">
    <location>
        <begin position="155"/>
        <end position="217"/>
    </location>
</feature>
<dbReference type="Gene3D" id="3.30.565.10">
    <property type="entry name" value="Histidine kinase-like ATPase, C-terminal domain"/>
    <property type="match status" value="1"/>
</dbReference>
<evidence type="ECO:0000256" key="7">
    <source>
        <dbReference type="ARBA" id="ARBA00022840"/>
    </source>
</evidence>
<keyword evidence="4" id="KW-0808">Transferase</keyword>
<name>A0A919RLG7_9ACTN</name>
<keyword evidence="10" id="KW-0812">Transmembrane</keyword>
<dbReference type="Proteomes" id="UP000606172">
    <property type="component" value="Unassembled WGS sequence"/>
</dbReference>
<feature type="transmembrane region" description="Helical" evidence="10">
    <location>
        <begin position="104"/>
        <end position="124"/>
    </location>
</feature>
<feature type="transmembrane region" description="Helical" evidence="10">
    <location>
        <begin position="21"/>
        <end position="39"/>
    </location>
</feature>
<keyword evidence="10" id="KW-1133">Transmembrane helix</keyword>
<keyword evidence="8" id="KW-0902">Two-component regulatory system</keyword>
<evidence type="ECO:0000313" key="13">
    <source>
        <dbReference type="Proteomes" id="UP000606172"/>
    </source>
</evidence>
<dbReference type="Pfam" id="PF07730">
    <property type="entry name" value="HisKA_3"/>
    <property type="match status" value="1"/>
</dbReference>
<feature type="region of interest" description="Disordered" evidence="9">
    <location>
        <begin position="309"/>
        <end position="362"/>
    </location>
</feature>
<feature type="transmembrane region" description="Helical" evidence="10">
    <location>
        <begin position="424"/>
        <end position="443"/>
    </location>
</feature>
<dbReference type="GO" id="GO:0046983">
    <property type="term" value="F:protein dimerization activity"/>
    <property type="evidence" value="ECO:0007669"/>
    <property type="project" value="InterPro"/>
</dbReference>
<dbReference type="EMBL" id="BOOW01000040">
    <property type="protein sequence ID" value="GII95953.1"/>
    <property type="molecule type" value="Genomic_DNA"/>
</dbReference>
<comment type="caution">
    <text evidence="12">The sequence shown here is derived from an EMBL/GenBank/DDBJ whole genome shotgun (WGS) entry which is preliminary data.</text>
</comment>
<evidence type="ECO:0000259" key="11">
    <source>
        <dbReference type="Pfam" id="PF07730"/>
    </source>
</evidence>
<accession>A0A919RLG7</accession>
<dbReference type="InterPro" id="IPR036890">
    <property type="entry name" value="HATPase_C_sf"/>
</dbReference>
<keyword evidence="10" id="KW-0472">Membrane</keyword>
<dbReference type="Gene3D" id="1.20.5.1930">
    <property type="match status" value="1"/>
</dbReference>
<dbReference type="EC" id="2.7.13.3" evidence="2"/>
<dbReference type="GO" id="GO:0016020">
    <property type="term" value="C:membrane"/>
    <property type="evidence" value="ECO:0007669"/>
    <property type="project" value="InterPro"/>
</dbReference>
<keyword evidence="3" id="KW-0597">Phosphoprotein</keyword>
<sequence>MALAVAYIDVVVPLLREGDHFTWLTAGRLVVIVVAAALAPRLPLAAFTVALPLGLPGGGQALLMWTGYQVGRQVVTRPGAAVAVAATLACLGVEVLFLSPLPGIVVFEYVIFAGLPVLLGRYVAEHMGLKAARDAQRRQLRRERGLLVDRERLQERLRIARDVHDSLGHQLSLISIQAAALEVTGLPPRHRKAIGDLAATARQAADELHDLVGGLRGRSDPEARSLGDVDALVARFRAAGTPVTVLHEDTPRPLTPAAADAAYRVVEEGLTNAAKHAPGLTVTVSLRAEGDTLLVTVGNPLPPIPGVYGEAGSSDAPDRAHTRARVREATGSPRRPLAHGDDTGGREAVPSDAGECEAGSSDAGVCASRTGYGLTGLDERVLLAGGALHVASSGGEFRVVAMLPISEDGDEEPGPEMPAGRRRLWTGLIGLAAIILVLATGPADFSGG</sequence>
<reference evidence="12" key="1">
    <citation type="submission" date="2021-01" db="EMBL/GenBank/DDBJ databases">
        <title>Whole genome shotgun sequence of Sinosporangium siamense NBRC 109515.</title>
        <authorList>
            <person name="Komaki H."/>
            <person name="Tamura T."/>
        </authorList>
    </citation>
    <scope>NUCLEOTIDE SEQUENCE</scope>
    <source>
        <strain evidence="12">NBRC 109515</strain>
    </source>
</reference>
<dbReference type="InterPro" id="IPR050482">
    <property type="entry name" value="Sensor_HK_TwoCompSys"/>
</dbReference>
<organism evidence="12 13">
    <name type="scientific">Sinosporangium siamense</name>
    <dbReference type="NCBI Taxonomy" id="1367973"/>
    <lineage>
        <taxon>Bacteria</taxon>
        <taxon>Bacillati</taxon>
        <taxon>Actinomycetota</taxon>
        <taxon>Actinomycetes</taxon>
        <taxon>Streptosporangiales</taxon>
        <taxon>Streptosporangiaceae</taxon>
        <taxon>Sinosporangium</taxon>
    </lineage>
</organism>
<evidence type="ECO:0000256" key="6">
    <source>
        <dbReference type="ARBA" id="ARBA00022777"/>
    </source>
</evidence>
<dbReference type="PANTHER" id="PTHR24421">
    <property type="entry name" value="NITRATE/NITRITE SENSOR PROTEIN NARX-RELATED"/>
    <property type="match status" value="1"/>
</dbReference>
<keyword evidence="5" id="KW-0547">Nucleotide-binding</keyword>